<gene>
    <name evidence="2" type="ORF">NQ502_05685</name>
</gene>
<feature type="domain" description="Uroporphyrinogen decarboxylase (URO-D)" evidence="1">
    <location>
        <begin position="125"/>
        <end position="358"/>
    </location>
</feature>
<dbReference type="InterPro" id="IPR000257">
    <property type="entry name" value="Uroporphyrinogen_deCOase"/>
</dbReference>
<dbReference type="Gene3D" id="3.20.20.210">
    <property type="match status" value="1"/>
</dbReference>
<organism evidence="2 3">
    <name type="scientific">Ruminococcus gauvreauii</name>
    <dbReference type="NCBI Taxonomy" id="438033"/>
    <lineage>
        <taxon>Bacteria</taxon>
        <taxon>Bacillati</taxon>
        <taxon>Bacillota</taxon>
        <taxon>Clostridia</taxon>
        <taxon>Eubacteriales</taxon>
        <taxon>Oscillospiraceae</taxon>
        <taxon>Ruminococcus</taxon>
    </lineage>
</organism>
<sequence>MLTRKNFIAAMRGEKVDKVPLLMREGFEYWWEPKGRDEFKAGWMNDPQYRRLIQAVKESDAYILCQDQSFLFNRFMMSSTDRIRTVTKDVDENTKDVFGELHTKKGVLRFRDSIFRNQCTQWIMEVPVTEAEQMEELLDTPFEINDETVDIAVQAVQDTVDRLDERVIYQFFVPSPIVTISRCMAFETFLELSLTERELMLDALEEITQRQMKMVDAVAPKLPENVVFWMGGSEQCTPPMMNPEAFDMFVEPYDSRVVKKMKEYGYAVGCHCHGKVRHAVDVMRRIGYDATEPVEPAPQGNVSMKEAFEITEGQLTLIGNLEWADLELASEEEIRCKVRALEEVKDERLIVASSAGPITTVTEKLVDNHLAWLDEYYKIFG</sequence>
<dbReference type="InterPro" id="IPR038071">
    <property type="entry name" value="UROD/MetE-like_sf"/>
</dbReference>
<reference evidence="2" key="1">
    <citation type="journal article" date="2022" name="Cell">
        <title>Design, construction, and in vivo augmentation of a complex gut microbiome.</title>
        <authorList>
            <person name="Cheng A.G."/>
            <person name="Ho P.Y."/>
            <person name="Aranda-Diaz A."/>
            <person name="Jain S."/>
            <person name="Yu F.B."/>
            <person name="Meng X."/>
            <person name="Wang M."/>
            <person name="Iakiviak M."/>
            <person name="Nagashima K."/>
            <person name="Zhao A."/>
            <person name="Murugkar P."/>
            <person name="Patil A."/>
            <person name="Atabakhsh K."/>
            <person name="Weakley A."/>
            <person name="Yan J."/>
            <person name="Brumbaugh A.R."/>
            <person name="Higginbottom S."/>
            <person name="Dimas A."/>
            <person name="Shiver A.L."/>
            <person name="Deutschbauer A."/>
            <person name="Neff N."/>
            <person name="Sonnenburg J.L."/>
            <person name="Huang K.C."/>
            <person name="Fischbach M.A."/>
        </authorList>
    </citation>
    <scope>NUCLEOTIDE SEQUENCE</scope>
    <source>
        <strain evidence="2">DSM 19829</strain>
    </source>
</reference>
<proteinExistence type="predicted"/>
<evidence type="ECO:0000313" key="3">
    <source>
        <dbReference type="Proteomes" id="UP001060164"/>
    </source>
</evidence>
<accession>A0ABY5VM06</accession>
<protein>
    <recommendedName>
        <fullName evidence="1">Uroporphyrinogen decarboxylase (URO-D) domain-containing protein</fullName>
    </recommendedName>
</protein>
<dbReference type="Pfam" id="PF01208">
    <property type="entry name" value="URO-D"/>
    <property type="match status" value="1"/>
</dbReference>
<name>A0ABY5VM06_9FIRM</name>
<dbReference type="PANTHER" id="PTHR47099">
    <property type="entry name" value="METHYLCOBAMIDE:COM METHYLTRANSFERASE MTBA"/>
    <property type="match status" value="1"/>
</dbReference>
<evidence type="ECO:0000313" key="2">
    <source>
        <dbReference type="EMBL" id="UWP60528.1"/>
    </source>
</evidence>
<dbReference type="RefSeq" id="WP_028529719.1">
    <property type="nucleotide sequence ID" value="NZ_CABLBR010000031.1"/>
</dbReference>
<keyword evidence="3" id="KW-1185">Reference proteome</keyword>
<evidence type="ECO:0000259" key="1">
    <source>
        <dbReference type="Pfam" id="PF01208"/>
    </source>
</evidence>
<dbReference type="InterPro" id="IPR052024">
    <property type="entry name" value="Methanogen_methyltrans"/>
</dbReference>
<dbReference type="PANTHER" id="PTHR47099:SF1">
    <property type="entry name" value="METHYLCOBAMIDE:COM METHYLTRANSFERASE MTBA"/>
    <property type="match status" value="1"/>
</dbReference>
<dbReference type="SUPFAM" id="SSF51726">
    <property type="entry name" value="UROD/MetE-like"/>
    <property type="match status" value="1"/>
</dbReference>
<dbReference type="EMBL" id="CP102290">
    <property type="protein sequence ID" value="UWP60528.1"/>
    <property type="molecule type" value="Genomic_DNA"/>
</dbReference>
<dbReference type="Proteomes" id="UP001060164">
    <property type="component" value="Chromosome"/>
</dbReference>